<accession>A0A0B8T5B9</accession>
<dbReference type="Pfam" id="PF00754">
    <property type="entry name" value="F5_F8_type_C"/>
    <property type="match status" value="1"/>
</dbReference>
<evidence type="ECO:0000313" key="4">
    <source>
        <dbReference type="EMBL" id="KGE15668.1"/>
    </source>
</evidence>
<dbReference type="Gene3D" id="2.60.120.260">
    <property type="entry name" value="Galactose-binding domain-like"/>
    <property type="match status" value="1"/>
</dbReference>
<dbReference type="Gene3D" id="3.40.390.80">
    <property type="entry name" value="Peptidase M60, enhancin-like domain 2"/>
    <property type="match status" value="1"/>
</dbReference>
<feature type="domain" description="F5/8 type C" evidence="2">
    <location>
        <begin position="501"/>
        <end position="655"/>
    </location>
</feature>
<dbReference type="Pfam" id="PF17291">
    <property type="entry name" value="M60-like_N"/>
    <property type="match status" value="1"/>
</dbReference>
<dbReference type="PROSITE" id="PS51723">
    <property type="entry name" value="PEPTIDASE_M60"/>
    <property type="match status" value="1"/>
</dbReference>
<dbReference type="STRING" id="1229276.DI53_0590"/>
<dbReference type="PROSITE" id="PS51257">
    <property type="entry name" value="PROKAR_LIPOPROTEIN"/>
    <property type="match status" value="1"/>
</dbReference>
<dbReference type="InterPro" id="IPR042279">
    <property type="entry name" value="Pep_M60_3"/>
</dbReference>
<gene>
    <name evidence="4" type="ORF">DI53_0590</name>
</gene>
<dbReference type="PANTHER" id="PTHR15730">
    <property type="entry name" value="EXPERIMENTAL AUTOIMMUNE PROSTATITIS ANTIGEN 2-RELATED"/>
    <property type="match status" value="1"/>
</dbReference>
<reference evidence="4 5" key="2">
    <citation type="journal article" date="2015" name="PLoS ONE">
        <title>Whole-Genome Optical Mapping and Finished Genome Sequence of Sphingobacterium deserti sp. nov., a New Species Isolated from the Western Desert of China.</title>
        <authorList>
            <person name="Teng C."/>
            <person name="Zhou Z."/>
            <person name="Molnar I."/>
            <person name="Li X."/>
            <person name="Tang R."/>
            <person name="Chen M."/>
            <person name="Wang L."/>
            <person name="Su S."/>
            <person name="Zhang W."/>
            <person name="Lin M."/>
        </authorList>
    </citation>
    <scope>NUCLEOTIDE SEQUENCE [LARGE SCALE GENOMIC DNA]</scope>
    <source>
        <strain evidence="5">ACCC05744</strain>
    </source>
</reference>
<dbReference type="Proteomes" id="UP000031802">
    <property type="component" value="Unassembled WGS sequence"/>
</dbReference>
<evidence type="ECO:0000259" key="3">
    <source>
        <dbReference type="PROSITE" id="PS51723"/>
    </source>
</evidence>
<dbReference type="InterPro" id="IPR035423">
    <property type="entry name" value="M60-like_N"/>
</dbReference>
<dbReference type="AlphaFoldDB" id="A0A0B8T5B9"/>
<dbReference type="InterPro" id="IPR031161">
    <property type="entry name" value="Peptidase_M60_dom"/>
</dbReference>
<dbReference type="Pfam" id="PF13402">
    <property type="entry name" value="Peptidase_M60"/>
    <property type="match status" value="1"/>
</dbReference>
<feature type="domain" description="Peptidase M60" evidence="3">
    <location>
        <begin position="99"/>
        <end position="421"/>
    </location>
</feature>
<dbReference type="PATRIC" id="fig|1229276.3.peg.614"/>
<dbReference type="PROSITE" id="PS50022">
    <property type="entry name" value="FA58C_3"/>
    <property type="match status" value="1"/>
</dbReference>
<feature type="signal peptide" evidence="1">
    <location>
        <begin position="1"/>
        <end position="20"/>
    </location>
</feature>
<comment type="caution">
    <text evidence="4">The sequence shown here is derived from an EMBL/GenBank/DDBJ whole genome shotgun (WGS) entry which is preliminary data.</text>
</comment>
<dbReference type="eggNOG" id="COG4932">
    <property type="taxonomic scope" value="Bacteria"/>
</dbReference>
<evidence type="ECO:0000313" key="5">
    <source>
        <dbReference type="Proteomes" id="UP000031802"/>
    </source>
</evidence>
<keyword evidence="5" id="KW-1185">Reference proteome</keyword>
<evidence type="ECO:0000259" key="2">
    <source>
        <dbReference type="PROSITE" id="PS50022"/>
    </source>
</evidence>
<dbReference type="InterPro" id="IPR008979">
    <property type="entry name" value="Galactose-bd-like_sf"/>
</dbReference>
<dbReference type="RefSeq" id="WP_052071996.1">
    <property type="nucleotide sequence ID" value="NZ_JJMU01000009.1"/>
</dbReference>
<dbReference type="PANTHER" id="PTHR15730:SF5">
    <property type="entry name" value="SI:CH211-210B2.2-RELATED"/>
    <property type="match status" value="1"/>
</dbReference>
<dbReference type="SUPFAM" id="SSF49785">
    <property type="entry name" value="Galactose-binding domain-like"/>
    <property type="match status" value="1"/>
</dbReference>
<dbReference type="EMBL" id="JJMU01000009">
    <property type="protein sequence ID" value="KGE15668.1"/>
    <property type="molecule type" value="Genomic_DNA"/>
</dbReference>
<keyword evidence="1" id="KW-0732">Signal</keyword>
<dbReference type="InterPro" id="IPR051244">
    <property type="entry name" value="TCAF"/>
</dbReference>
<dbReference type="Gene3D" id="1.10.390.30">
    <property type="entry name" value="Peptidase M60, enhancin-like domain 3"/>
    <property type="match status" value="1"/>
</dbReference>
<sequence>MRFLACIICGVYLFLVSSCAKEYGFNFENGFNSGEYEDTVTVNVDTNRFKIDYSRYNQARMFPGLMNADEPRLENFVVTIDLNYEDIRSMDLRISVAPGNWQSTGVYAPAGELIVMDVPAGVYGLTAQIGAHVYNSAQGIDFPQRDLNITERQTLFPGRNYMRNLYGGLVYILPSRPLGRTVDITFSGVAKAASFKLGETTNAEWQEMVQKTSVPWFELEGRRVVLALETKRLSKFPIEDPTVLMETWDDMIRRGYWDWTGMAEGNPDIRHRAPFNKWRIVHDVLFAPGVGMVSGYPIRSNNGESSFTAQTELEEIKFGNWGAYHEIGHNMQMGSTWSFDGNGEVTCNLFSLKVSMLNGRQSYKIAEVWSSAVPYIAAVKSREVGADKINWAGMDIQNNPYASERHNIRLMMYAQIFERYGYEFMTYIYKKAREARFTSANDQSKIDFFYESLSEFTGIDMEPYLTIGWGVFPSTISKRQVSETLRLPLLNKNVWKFDPLTRTGGDEDFDTSPYNKMLWKVTASSNDAGDGGGPGALIDNNPSTYWHTPWRGTIPPWPHHFTLEFPQSIDIAAVKLYNRHNTAADAPKDFKIQTSIDGETFTDVSGVFEMVSGNGASAEFRLPSNVNSRYLRVLLLNGKAGRGYTNLAEIDIIKP</sequence>
<dbReference type="InterPro" id="IPR000421">
    <property type="entry name" value="FA58C"/>
</dbReference>
<organism evidence="4 5">
    <name type="scientific">Sphingobacterium deserti</name>
    <dbReference type="NCBI Taxonomy" id="1229276"/>
    <lineage>
        <taxon>Bacteria</taxon>
        <taxon>Pseudomonadati</taxon>
        <taxon>Bacteroidota</taxon>
        <taxon>Sphingobacteriia</taxon>
        <taxon>Sphingobacteriales</taxon>
        <taxon>Sphingobacteriaceae</taxon>
        <taxon>Sphingobacterium</taxon>
    </lineage>
</organism>
<dbReference type="SMART" id="SM01276">
    <property type="entry name" value="M60-like"/>
    <property type="match status" value="1"/>
</dbReference>
<dbReference type="eggNOG" id="COG3064">
    <property type="taxonomic scope" value="Bacteria"/>
</dbReference>
<protein>
    <recommendedName>
        <fullName evidence="6">Peptidase M60 domain-containing protein</fullName>
    </recommendedName>
</protein>
<dbReference type="Gene3D" id="2.60.120.1250">
    <property type="entry name" value="Peptidase M60, enhancin-like domain 1"/>
    <property type="match status" value="1"/>
</dbReference>
<feature type="chain" id="PRO_5002124476" description="Peptidase M60 domain-containing protein" evidence="1">
    <location>
        <begin position="21"/>
        <end position="655"/>
    </location>
</feature>
<reference evidence="5" key="1">
    <citation type="submission" date="2014-04" db="EMBL/GenBank/DDBJ databases">
        <title>Whole-Genome optical mapping and complete genome sequence of Sphingobacterium deserti sp. nov., a new spaces isolated from desert in the west of China.</title>
        <authorList>
            <person name="Teng C."/>
            <person name="Zhou Z."/>
            <person name="Li X."/>
            <person name="Chen M."/>
            <person name="Lin M."/>
            <person name="Wang L."/>
            <person name="Su S."/>
            <person name="Zhang C."/>
            <person name="Zhang W."/>
        </authorList>
    </citation>
    <scope>NUCLEOTIDE SEQUENCE [LARGE SCALE GENOMIC DNA]</scope>
    <source>
        <strain evidence="5">ACCC05744</strain>
    </source>
</reference>
<dbReference type="OrthoDB" id="606623at2"/>
<proteinExistence type="predicted"/>
<name>A0A0B8T5B9_9SPHI</name>
<evidence type="ECO:0008006" key="6">
    <source>
        <dbReference type="Google" id="ProtNLM"/>
    </source>
</evidence>
<evidence type="ECO:0000256" key="1">
    <source>
        <dbReference type="SAM" id="SignalP"/>
    </source>
</evidence>